<evidence type="ECO:0000259" key="3">
    <source>
        <dbReference type="Pfam" id="PF25000"/>
    </source>
</evidence>
<dbReference type="InterPro" id="IPR053137">
    <property type="entry name" value="NLR-like"/>
</dbReference>
<dbReference type="InterPro" id="IPR002182">
    <property type="entry name" value="NB-ARC"/>
</dbReference>
<evidence type="ECO:0000256" key="1">
    <source>
        <dbReference type="SAM" id="MobiDB-lite"/>
    </source>
</evidence>
<feature type="compositionally biased region" description="Basic and acidic residues" evidence="1">
    <location>
        <begin position="377"/>
        <end position="387"/>
    </location>
</feature>
<dbReference type="PANTHER" id="PTHR46082:SF6">
    <property type="entry name" value="AAA+ ATPASE DOMAIN-CONTAINING PROTEIN-RELATED"/>
    <property type="match status" value="1"/>
</dbReference>
<dbReference type="Pfam" id="PF13424">
    <property type="entry name" value="TPR_12"/>
    <property type="match status" value="3"/>
</dbReference>
<dbReference type="SUPFAM" id="SSF52540">
    <property type="entry name" value="P-loop containing nucleoside triphosphate hydrolases"/>
    <property type="match status" value="1"/>
</dbReference>
<feature type="compositionally biased region" description="Basic residues" evidence="1">
    <location>
        <begin position="32"/>
        <end position="41"/>
    </location>
</feature>
<gene>
    <name evidence="4" type="ORF">N7494_007940</name>
</gene>
<dbReference type="GO" id="GO:0043531">
    <property type="term" value="F:ADP binding"/>
    <property type="evidence" value="ECO:0007669"/>
    <property type="project" value="InterPro"/>
</dbReference>
<sequence length="882" mass="101281">MAPIASSRENNNYGIQIENNHGNITAEFHPPGKVKKNRRGPRQLTDGRFLLVREETQPNPSSTVPFSRDPEFVSRKALDEIHENNSVPGSRTALVGLGGVGKSQLAIEYSYRIRDRSPSTWIFWVHASSSSRFELSFRDIASKARIPGRDDPDVNIYSLVEDWLQHEKREKWVMILDNLDDHELFHTNAAQGQGPSNPATRPLLDYIPRIINGSVIMTSRSQDIARQFVQDSSLIQVEPMEKSEATELLMRKIAFSEEEFSQQNQQSLELVEELEYMPLAIIQAAAYIKHRASRCSVSQYLEMFRQSDRHATSLLKYEAGRLYRDWEAKNAILVTWQISFNFIQRTRPSAADLLSLMCFFDRHGISEHLLRNKIGREHRDPNLERPAGDSSDEERDTMTEFDADQDFEDDVFALRSYSFIHIEDKNLFTMHRLVQLAARVWLVSHNQGEHWKEQFIMRLSKEFPDGNYENWVKCQSLFPHVKAALSQRPDSEVSTLEWASLLYRGAWKQRIKIMGKEADESLSSTLMLANAYWLEGRYKDAEKLELQVVEIHTVKFGESHHHTLISMSNLAATYNYQGRIKEAKELQIQVLETRKITLGVDHPSTRTSMVNLAATYSDLGQWEEAKELNIQVLKARRAQLGEDHPSTLRSSGHLASTYRKLGQWGEAEKLEEMVMATLTAKLGEHHPDTLTSMDNLALTYQRQGRWKEAENLEARVIETRSTFFGEEHLNTLTSMSILALTYQNQGRWKEAEELETRVLELRKMKLGEFHPDTLASMQNLACAFGGQGRGEDAENLLIRVLEGTKSNFGMEHPDTLTIMNNLASTYSSRGRWEEAERYFLQVIKTRQATIGKDHPSTLVSIQNLASMYKNQGQWEKAEKLEI</sequence>
<evidence type="ECO:0000259" key="2">
    <source>
        <dbReference type="Pfam" id="PF00931"/>
    </source>
</evidence>
<dbReference type="InterPro" id="IPR019734">
    <property type="entry name" value="TPR_rpt"/>
</dbReference>
<keyword evidence="5" id="KW-1185">Reference proteome</keyword>
<dbReference type="InterPro" id="IPR056681">
    <property type="entry name" value="DUF7779"/>
</dbReference>
<feature type="region of interest" description="Disordered" evidence="1">
    <location>
        <begin position="22"/>
        <end position="45"/>
    </location>
</feature>
<dbReference type="PRINTS" id="PR00381">
    <property type="entry name" value="KINESINLIGHT"/>
</dbReference>
<protein>
    <recommendedName>
        <fullName evidence="6">NB-ARC domain-containing protein</fullName>
    </recommendedName>
</protein>
<reference evidence="4 5" key="1">
    <citation type="journal article" date="2023" name="IMA Fungus">
        <title>Comparative genomic study of the Penicillium genus elucidates a diverse pangenome and 15 lateral gene transfer events.</title>
        <authorList>
            <person name="Petersen C."/>
            <person name="Sorensen T."/>
            <person name="Nielsen M.R."/>
            <person name="Sondergaard T.E."/>
            <person name="Sorensen J.L."/>
            <person name="Fitzpatrick D.A."/>
            <person name="Frisvad J.C."/>
            <person name="Nielsen K.L."/>
        </authorList>
    </citation>
    <scope>NUCLEOTIDE SEQUENCE [LARGE SCALE GENOMIC DNA]</scope>
    <source>
        <strain evidence="4 5">IBT 35679</strain>
    </source>
</reference>
<evidence type="ECO:0000313" key="5">
    <source>
        <dbReference type="Proteomes" id="UP001220324"/>
    </source>
</evidence>
<proteinExistence type="predicted"/>
<dbReference type="InterPro" id="IPR027417">
    <property type="entry name" value="P-loop_NTPase"/>
</dbReference>
<feature type="domain" description="NB-ARC" evidence="2">
    <location>
        <begin position="91"/>
        <end position="253"/>
    </location>
</feature>
<dbReference type="SMART" id="SM00028">
    <property type="entry name" value="TPR"/>
    <property type="match status" value="5"/>
</dbReference>
<dbReference type="EMBL" id="JAQIZZ010000006">
    <property type="protein sequence ID" value="KAJ5538461.1"/>
    <property type="molecule type" value="Genomic_DNA"/>
</dbReference>
<feature type="compositionally biased region" description="Acidic residues" evidence="1">
    <location>
        <begin position="390"/>
        <end position="400"/>
    </location>
</feature>
<name>A0AAD6CWB4_9EURO</name>
<dbReference type="Gene3D" id="1.25.40.10">
    <property type="entry name" value="Tetratricopeptide repeat domain"/>
    <property type="match status" value="2"/>
</dbReference>
<dbReference type="Proteomes" id="UP001220324">
    <property type="component" value="Unassembled WGS sequence"/>
</dbReference>
<dbReference type="PANTHER" id="PTHR46082">
    <property type="entry name" value="ATP/GTP-BINDING PROTEIN-RELATED"/>
    <property type="match status" value="1"/>
</dbReference>
<comment type="caution">
    <text evidence="4">The sequence shown here is derived from an EMBL/GenBank/DDBJ whole genome shotgun (WGS) entry which is preliminary data.</text>
</comment>
<dbReference type="Pfam" id="PF25000">
    <property type="entry name" value="DUF7779"/>
    <property type="match status" value="1"/>
</dbReference>
<dbReference type="AlphaFoldDB" id="A0AAD6CWB4"/>
<accession>A0AAD6CWB4</accession>
<dbReference type="Gene3D" id="3.40.50.300">
    <property type="entry name" value="P-loop containing nucleotide triphosphate hydrolases"/>
    <property type="match status" value="1"/>
</dbReference>
<evidence type="ECO:0008006" key="6">
    <source>
        <dbReference type="Google" id="ProtNLM"/>
    </source>
</evidence>
<dbReference type="SUPFAM" id="SSF48452">
    <property type="entry name" value="TPR-like"/>
    <property type="match status" value="3"/>
</dbReference>
<feature type="domain" description="DUF7779" evidence="3">
    <location>
        <begin position="344"/>
        <end position="440"/>
    </location>
</feature>
<dbReference type="Pfam" id="PF00931">
    <property type="entry name" value="NB-ARC"/>
    <property type="match status" value="1"/>
</dbReference>
<dbReference type="InterPro" id="IPR011990">
    <property type="entry name" value="TPR-like_helical_dom_sf"/>
</dbReference>
<organism evidence="4 5">
    <name type="scientific">Penicillium frequentans</name>
    <dbReference type="NCBI Taxonomy" id="3151616"/>
    <lineage>
        <taxon>Eukaryota</taxon>
        <taxon>Fungi</taxon>
        <taxon>Dikarya</taxon>
        <taxon>Ascomycota</taxon>
        <taxon>Pezizomycotina</taxon>
        <taxon>Eurotiomycetes</taxon>
        <taxon>Eurotiomycetidae</taxon>
        <taxon>Eurotiales</taxon>
        <taxon>Aspergillaceae</taxon>
        <taxon>Penicillium</taxon>
    </lineage>
</organism>
<dbReference type="Pfam" id="PF13374">
    <property type="entry name" value="TPR_10"/>
    <property type="match status" value="3"/>
</dbReference>
<feature type="region of interest" description="Disordered" evidence="1">
    <location>
        <begin position="377"/>
        <end position="400"/>
    </location>
</feature>
<evidence type="ECO:0000313" key="4">
    <source>
        <dbReference type="EMBL" id="KAJ5538461.1"/>
    </source>
</evidence>